<evidence type="ECO:0000313" key="4">
    <source>
        <dbReference type="Proteomes" id="UP000005240"/>
    </source>
</evidence>
<organism evidence="2">
    <name type="scientific">Puccinia triticina (isolate 1-1 / race 1 (BBBD))</name>
    <name type="common">Brown leaf rust fungus</name>
    <dbReference type="NCBI Taxonomy" id="630390"/>
    <lineage>
        <taxon>Eukaryota</taxon>
        <taxon>Fungi</taxon>
        <taxon>Dikarya</taxon>
        <taxon>Basidiomycota</taxon>
        <taxon>Pucciniomycotina</taxon>
        <taxon>Pucciniomycetes</taxon>
        <taxon>Pucciniales</taxon>
        <taxon>Pucciniaceae</taxon>
        <taxon>Puccinia</taxon>
    </lineage>
</organism>
<evidence type="ECO:0000313" key="2">
    <source>
        <dbReference type="EMBL" id="OAV98805.1"/>
    </source>
</evidence>
<reference evidence="2" key="2">
    <citation type="submission" date="2016-05" db="EMBL/GenBank/DDBJ databases">
        <title>Comparative analysis highlights variable genome content of wheat rusts and divergence of the mating loci.</title>
        <authorList>
            <person name="Cuomo C.A."/>
            <person name="Bakkeren G."/>
            <person name="Szabo L."/>
            <person name="Khalil H."/>
            <person name="Joly D."/>
            <person name="Goldberg J."/>
            <person name="Young S."/>
            <person name="Zeng Q."/>
            <person name="Fellers J."/>
        </authorList>
    </citation>
    <scope>NUCLEOTIDE SEQUENCE [LARGE SCALE GENOMIC DNA]</scope>
    <source>
        <strain evidence="2">1-1 BBBD Race 1</strain>
    </source>
</reference>
<dbReference type="EnsemblFungi" id="PTTG_25516-t43_1">
    <property type="protein sequence ID" value="PTTG_25516-t43_1-p1"/>
    <property type="gene ID" value="PTTG_25516"/>
</dbReference>
<evidence type="ECO:0000256" key="1">
    <source>
        <dbReference type="SAM" id="MobiDB-lite"/>
    </source>
</evidence>
<dbReference type="Proteomes" id="UP000005240">
    <property type="component" value="Unassembled WGS sequence"/>
</dbReference>
<dbReference type="VEuPathDB" id="FungiDB:PTTG_25516"/>
<protein>
    <submittedName>
        <fullName evidence="2 3">Uncharacterized protein</fullName>
    </submittedName>
</protein>
<dbReference type="EMBL" id="ADAS02000005">
    <property type="protein sequence ID" value="OAV98805.1"/>
    <property type="molecule type" value="Genomic_DNA"/>
</dbReference>
<reference evidence="3 4" key="3">
    <citation type="journal article" date="2017" name="G3 (Bethesda)">
        <title>Comparative analysis highlights variable genome content of wheat rusts and divergence of the mating loci.</title>
        <authorList>
            <person name="Cuomo C.A."/>
            <person name="Bakkeren G."/>
            <person name="Khalil H.B."/>
            <person name="Panwar V."/>
            <person name="Joly D."/>
            <person name="Linning R."/>
            <person name="Sakthikumar S."/>
            <person name="Song X."/>
            <person name="Adiconis X."/>
            <person name="Fan L."/>
            <person name="Goldberg J.M."/>
            <person name="Levin J.Z."/>
            <person name="Young S."/>
            <person name="Zeng Q."/>
            <person name="Anikster Y."/>
            <person name="Bruce M."/>
            <person name="Wang M."/>
            <person name="Yin C."/>
            <person name="McCallum B."/>
            <person name="Szabo L.J."/>
            <person name="Hulbert S."/>
            <person name="Chen X."/>
            <person name="Fellers J.P."/>
        </authorList>
    </citation>
    <scope>NUCLEOTIDE SEQUENCE</scope>
    <source>
        <strain evidence="4">Isolate 1-1 / race 1 (BBBD)</strain>
        <strain evidence="3">isolate 1-1 / race 1 (BBBD)</strain>
    </source>
</reference>
<reference evidence="3" key="4">
    <citation type="submission" date="2025-05" db="UniProtKB">
        <authorList>
            <consortium name="EnsemblFungi"/>
        </authorList>
    </citation>
    <scope>IDENTIFICATION</scope>
    <source>
        <strain evidence="3">isolate 1-1 / race 1 (BBBD)</strain>
    </source>
</reference>
<sequence length="81" mass="9093">MPGAQTAAEKVLASASSKNQHVEPRCQTPLEKRITEKTKDIVKQDQNQTNKAAVATQREDMKSDNVERLLLQFSKEKKIGQ</sequence>
<gene>
    <name evidence="2" type="ORF">PTTG_25516</name>
</gene>
<dbReference type="AlphaFoldDB" id="A0A180H178"/>
<name>A0A180H178_PUCT1</name>
<reference evidence="2" key="1">
    <citation type="submission" date="2009-11" db="EMBL/GenBank/DDBJ databases">
        <authorList>
            <consortium name="The Broad Institute Genome Sequencing Platform"/>
            <person name="Ward D."/>
            <person name="Feldgarden M."/>
            <person name="Earl A."/>
            <person name="Young S.K."/>
            <person name="Zeng Q."/>
            <person name="Koehrsen M."/>
            <person name="Alvarado L."/>
            <person name="Berlin A."/>
            <person name="Bochicchio J."/>
            <person name="Borenstein D."/>
            <person name="Chapman S.B."/>
            <person name="Chen Z."/>
            <person name="Engels R."/>
            <person name="Freedman E."/>
            <person name="Gellesch M."/>
            <person name="Goldberg J."/>
            <person name="Griggs A."/>
            <person name="Gujja S."/>
            <person name="Heilman E."/>
            <person name="Heiman D."/>
            <person name="Hepburn T."/>
            <person name="Howarth C."/>
            <person name="Jen D."/>
            <person name="Larson L."/>
            <person name="Lewis B."/>
            <person name="Mehta T."/>
            <person name="Park D."/>
            <person name="Pearson M."/>
            <person name="Roberts A."/>
            <person name="Saif S."/>
            <person name="Shea T."/>
            <person name="Shenoy N."/>
            <person name="Sisk P."/>
            <person name="Stolte C."/>
            <person name="Sykes S."/>
            <person name="Thomson T."/>
            <person name="Walk T."/>
            <person name="White J."/>
            <person name="Yandava C."/>
            <person name="Izard J."/>
            <person name="Baranova O.V."/>
            <person name="Blanton J.M."/>
            <person name="Tanner A.C."/>
            <person name="Dewhirst F.E."/>
            <person name="Haas B."/>
            <person name="Nusbaum C."/>
            <person name="Birren B."/>
        </authorList>
    </citation>
    <scope>NUCLEOTIDE SEQUENCE [LARGE SCALE GENOMIC DNA]</scope>
    <source>
        <strain evidence="2">1-1 BBBD Race 1</strain>
    </source>
</reference>
<feature type="region of interest" description="Disordered" evidence="1">
    <location>
        <begin position="1"/>
        <end position="25"/>
    </location>
</feature>
<evidence type="ECO:0000313" key="3">
    <source>
        <dbReference type="EnsemblFungi" id="PTTG_25516-t43_1-p1"/>
    </source>
</evidence>
<proteinExistence type="predicted"/>
<accession>A0A180H178</accession>
<keyword evidence="4" id="KW-1185">Reference proteome</keyword>